<dbReference type="STRING" id="463025.BAU08_23575"/>
<dbReference type="SUPFAM" id="SSF51735">
    <property type="entry name" value="NAD(P)-binding Rossmann-fold domains"/>
    <property type="match status" value="1"/>
</dbReference>
<dbReference type="Gene3D" id="3.40.50.720">
    <property type="entry name" value="NAD(P)-binding Rossmann-like Domain"/>
    <property type="match status" value="1"/>
</dbReference>
<dbReference type="InterPro" id="IPR002347">
    <property type="entry name" value="SDR_fam"/>
</dbReference>
<evidence type="ECO:0008006" key="3">
    <source>
        <dbReference type="Google" id="ProtNLM"/>
    </source>
</evidence>
<organism evidence="1 2">
    <name type="scientific">Bordetella bronchialis</name>
    <dbReference type="NCBI Taxonomy" id="463025"/>
    <lineage>
        <taxon>Bacteria</taxon>
        <taxon>Pseudomonadati</taxon>
        <taxon>Pseudomonadota</taxon>
        <taxon>Betaproteobacteria</taxon>
        <taxon>Burkholderiales</taxon>
        <taxon>Alcaligenaceae</taxon>
        <taxon>Bordetella</taxon>
    </lineage>
</organism>
<reference evidence="1 2" key="1">
    <citation type="submission" date="2016-06" db="EMBL/GenBank/DDBJ databases">
        <title>Complete genome sequences of Bordetella bronchialis and Bordetella flabilis.</title>
        <authorList>
            <person name="LiPuma J.J."/>
            <person name="Spilker T."/>
        </authorList>
    </citation>
    <scope>NUCLEOTIDE SEQUENCE [LARGE SCALE GENOMIC DNA]</scope>
    <source>
        <strain evidence="1 2">AU17976</strain>
    </source>
</reference>
<evidence type="ECO:0000313" key="2">
    <source>
        <dbReference type="Proteomes" id="UP000092213"/>
    </source>
</evidence>
<dbReference type="AlphaFoldDB" id="A0A193G3Z5"/>
<protein>
    <recommendedName>
        <fullName evidence="3">Short-chain dehydrogenase</fullName>
    </recommendedName>
</protein>
<accession>A0A193G3Z5</accession>
<dbReference type="EMBL" id="CP016171">
    <property type="protein sequence ID" value="ANN73934.1"/>
    <property type="molecule type" value="Genomic_DNA"/>
</dbReference>
<dbReference type="InterPro" id="IPR036291">
    <property type="entry name" value="NAD(P)-bd_dom_sf"/>
</dbReference>
<sequence>MMTDRRRSGLERWASLRGVTLEEAVARFPREAGIARFGESQEVADLMAFLVSPAARWMTGAALRVDGGEVQAV</sequence>
<dbReference type="Proteomes" id="UP000092213">
    <property type="component" value="Chromosome"/>
</dbReference>
<dbReference type="Pfam" id="PF13561">
    <property type="entry name" value="adh_short_C2"/>
    <property type="match status" value="1"/>
</dbReference>
<name>A0A193G3Z5_9BORD</name>
<gene>
    <name evidence="1" type="ORF">BAU08_23575</name>
</gene>
<evidence type="ECO:0000313" key="1">
    <source>
        <dbReference type="EMBL" id="ANN73934.1"/>
    </source>
</evidence>
<proteinExistence type="predicted"/>